<proteinExistence type="predicted"/>
<evidence type="ECO:0000313" key="2">
    <source>
        <dbReference type="Proteomes" id="UP000465785"/>
    </source>
</evidence>
<accession>A0A9W4AY52</accession>
<dbReference type="RefSeq" id="WP_158019746.1">
    <property type="nucleotide sequence ID" value="NZ_AP022601.1"/>
</dbReference>
<gene>
    <name evidence="1" type="ORF">MGALJ_03870</name>
</gene>
<reference evidence="1 2" key="1">
    <citation type="journal article" date="2019" name="Emerg. Microbes Infect.">
        <title>Comprehensive subspecies identification of 175 nontuberculous mycobacteria species based on 7547 genomic profiles.</title>
        <authorList>
            <person name="Matsumoto Y."/>
            <person name="Kinjo T."/>
            <person name="Motooka D."/>
            <person name="Nabeya D."/>
            <person name="Jung N."/>
            <person name="Uechi K."/>
            <person name="Horii T."/>
            <person name="Iida T."/>
            <person name="Fujita J."/>
            <person name="Nakamura S."/>
        </authorList>
    </citation>
    <scope>NUCLEOTIDE SEQUENCE [LARGE SCALE GENOMIC DNA]</scope>
    <source>
        <strain evidence="1 2">JCM 6399</strain>
    </source>
</reference>
<organism evidence="1 2">
    <name type="scientific">Mycobacterium gallinarum</name>
    <dbReference type="NCBI Taxonomy" id="39689"/>
    <lineage>
        <taxon>Bacteria</taxon>
        <taxon>Bacillati</taxon>
        <taxon>Actinomycetota</taxon>
        <taxon>Actinomycetes</taxon>
        <taxon>Mycobacteriales</taxon>
        <taxon>Mycobacteriaceae</taxon>
        <taxon>Mycobacterium</taxon>
    </lineage>
</organism>
<name>A0A9W4AY52_9MYCO</name>
<protein>
    <submittedName>
        <fullName evidence="1">Uncharacterized protein</fullName>
    </submittedName>
</protein>
<dbReference type="EMBL" id="AP022601">
    <property type="protein sequence ID" value="BBY90718.1"/>
    <property type="molecule type" value="Genomic_DNA"/>
</dbReference>
<dbReference type="KEGG" id="mgau:MGALJ_03870"/>
<dbReference type="Proteomes" id="UP000465785">
    <property type="component" value="Chromosome"/>
</dbReference>
<dbReference type="AlphaFoldDB" id="A0A9W4AY52"/>
<keyword evidence="2" id="KW-1185">Reference proteome</keyword>
<sequence length="67" mass="7054">MAPTNAAAQTPLVIPSDGPHSKFVRYARAVAKEHPQLFPITPATRPLVVGLDLRTLGPQPAVSSLQG</sequence>
<evidence type="ECO:0000313" key="1">
    <source>
        <dbReference type="EMBL" id="BBY90718.1"/>
    </source>
</evidence>